<dbReference type="Pfam" id="PF13181">
    <property type="entry name" value="TPR_8"/>
    <property type="match status" value="2"/>
</dbReference>
<sequence>MNLKDLFKRAVDLMKENANQEAESVCLQALETDPSDVNFIALLGTSLMRQGKLNEAEQTLRRVVKIAPGFPRAQEDLGTALLNLKKPSEAIPFLVKAVELNPQSAESFFKLGGALKATGHDDKAEEAFARSRALSPQKGQIEQASVLFAQGKYREAETVAKELVRQNPQDVNAAALLARIAIQAHCYDDAEALLRKVVQMAPPFIQAWHDLSTALKEQSKFTEAIEALKKAREIEPDNAITHYFLGAALAMDSSPELAEASYQRALQIDSSLSGAHLGLGHVLKTLGKQEEGIAAYRAAMKLRPNFGEIHYSLSNLKTFVFDDAEIEDMTRRLESEQLSKESVVHFCFALGKAFEDAKDYDKAFEYYSRANETHRETIAYDPVQTEVIHNKIRDVFSAELFEQFASQTVGCEDAAPIFILGLPRSGSTLLEQILASHSQVDGTSELADLSLVSQSLTDRTRGVAYPGIISELSGEQLRELGDKYISQTQRYRAGGVYFTDKMPNNFPHIGFISLILPNAKIIDARRHPMDSCLGCFKQHFAKGQTFTYDLFELGEFYLEYQSMMDYWDSVLPGKVLHVQYEDVVSDLDNQVRRILDYCDLPFEEGCVNFHNTDRAVRTASSEQVRQPIYSRSVNTWKRFGTNLNPLIDVLSTILPTEKGDISNGS</sequence>
<dbReference type="InterPro" id="IPR051685">
    <property type="entry name" value="Ycf3/AcsC/BcsC/TPR_MFPF"/>
</dbReference>
<dbReference type="PROSITE" id="PS50005">
    <property type="entry name" value="TPR"/>
    <property type="match status" value="6"/>
</dbReference>
<dbReference type="InterPro" id="IPR027417">
    <property type="entry name" value="P-loop_NTPase"/>
</dbReference>
<keyword evidence="5" id="KW-1185">Reference proteome</keyword>
<evidence type="ECO:0000256" key="2">
    <source>
        <dbReference type="ARBA" id="ARBA00022803"/>
    </source>
</evidence>
<feature type="repeat" description="TPR" evidence="3">
    <location>
        <begin position="273"/>
        <end position="306"/>
    </location>
</feature>
<reference evidence="4" key="1">
    <citation type="submission" date="2019-02" db="EMBL/GenBank/DDBJ databases">
        <authorList>
            <person name="Li S.-H."/>
        </authorList>
    </citation>
    <scope>NUCLEOTIDE SEQUENCE</scope>
    <source>
        <strain evidence="4">IMCC8485</strain>
    </source>
</reference>
<feature type="repeat" description="TPR" evidence="3">
    <location>
        <begin position="344"/>
        <end position="377"/>
    </location>
</feature>
<dbReference type="SUPFAM" id="SSF52540">
    <property type="entry name" value="P-loop containing nucleoside triphosphate hydrolases"/>
    <property type="match status" value="1"/>
</dbReference>
<keyword evidence="1" id="KW-0677">Repeat</keyword>
<dbReference type="PANTHER" id="PTHR44943">
    <property type="entry name" value="CELLULOSE SYNTHASE OPERON PROTEIN C"/>
    <property type="match status" value="1"/>
</dbReference>
<protein>
    <submittedName>
        <fullName evidence="4">Sulfotransferase family protein</fullName>
    </submittedName>
</protein>
<organism evidence="4 5">
    <name type="scientific">Candidatus Seongchinamella marina</name>
    <dbReference type="NCBI Taxonomy" id="2518990"/>
    <lineage>
        <taxon>Bacteria</taxon>
        <taxon>Pseudomonadati</taxon>
        <taxon>Pseudomonadota</taxon>
        <taxon>Gammaproteobacteria</taxon>
        <taxon>Cellvibrionales</taxon>
        <taxon>Halieaceae</taxon>
        <taxon>Seongchinamella</taxon>
    </lineage>
</organism>
<name>A0ABT3SYV9_9GAMM</name>
<proteinExistence type="predicted"/>
<dbReference type="Pfam" id="PF14559">
    <property type="entry name" value="TPR_19"/>
    <property type="match status" value="2"/>
</dbReference>
<evidence type="ECO:0000313" key="5">
    <source>
        <dbReference type="Proteomes" id="UP001143307"/>
    </source>
</evidence>
<feature type="repeat" description="TPR" evidence="3">
    <location>
        <begin position="71"/>
        <end position="104"/>
    </location>
</feature>
<evidence type="ECO:0000256" key="1">
    <source>
        <dbReference type="ARBA" id="ARBA00022737"/>
    </source>
</evidence>
<gene>
    <name evidence="4" type="ORF">EYC87_13015</name>
</gene>
<evidence type="ECO:0000313" key="4">
    <source>
        <dbReference type="EMBL" id="MCX2974507.1"/>
    </source>
</evidence>
<comment type="caution">
    <text evidence="4">The sequence shown here is derived from an EMBL/GenBank/DDBJ whole genome shotgun (WGS) entry which is preliminary data.</text>
</comment>
<accession>A0ABT3SYV9</accession>
<feature type="repeat" description="TPR" evidence="3">
    <location>
        <begin position="105"/>
        <end position="138"/>
    </location>
</feature>
<keyword evidence="2 3" id="KW-0802">TPR repeat</keyword>
<dbReference type="InterPro" id="IPR011990">
    <property type="entry name" value="TPR-like_helical_dom_sf"/>
</dbReference>
<feature type="repeat" description="TPR" evidence="3">
    <location>
        <begin position="205"/>
        <end position="238"/>
    </location>
</feature>
<dbReference type="SUPFAM" id="SSF48452">
    <property type="entry name" value="TPR-like"/>
    <property type="match status" value="2"/>
</dbReference>
<dbReference type="Gene3D" id="3.40.50.300">
    <property type="entry name" value="P-loop containing nucleotide triphosphate hydrolases"/>
    <property type="match status" value="1"/>
</dbReference>
<dbReference type="SMART" id="SM00028">
    <property type="entry name" value="TPR"/>
    <property type="match status" value="10"/>
</dbReference>
<dbReference type="Proteomes" id="UP001143307">
    <property type="component" value="Unassembled WGS sequence"/>
</dbReference>
<dbReference type="EMBL" id="SHNP01000004">
    <property type="protein sequence ID" value="MCX2974507.1"/>
    <property type="molecule type" value="Genomic_DNA"/>
</dbReference>
<dbReference type="Pfam" id="PF13414">
    <property type="entry name" value="TPR_11"/>
    <property type="match status" value="1"/>
</dbReference>
<dbReference type="Pfam" id="PF13469">
    <property type="entry name" value="Sulfotransfer_3"/>
    <property type="match status" value="1"/>
</dbReference>
<feature type="repeat" description="TPR" evidence="3">
    <location>
        <begin position="37"/>
        <end position="70"/>
    </location>
</feature>
<evidence type="ECO:0000256" key="3">
    <source>
        <dbReference type="PROSITE-ProRule" id="PRU00339"/>
    </source>
</evidence>
<dbReference type="Pfam" id="PF13432">
    <property type="entry name" value="TPR_16"/>
    <property type="match status" value="1"/>
</dbReference>
<dbReference type="InterPro" id="IPR019734">
    <property type="entry name" value="TPR_rpt"/>
</dbReference>
<dbReference type="PANTHER" id="PTHR44943:SF8">
    <property type="entry name" value="TPR REPEAT-CONTAINING PROTEIN MJ0263"/>
    <property type="match status" value="1"/>
</dbReference>
<dbReference type="Gene3D" id="1.25.40.10">
    <property type="entry name" value="Tetratricopeptide repeat domain"/>
    <property type="match status" value="3"/>
</dbReference>